<name>A0AAD4GN63_ASPNN</name>
<feature type="region of interest" description="Disordered" evidence="1">
    <location>
        <begin position="155"/>
        <end position="196"/>
    </location>
</feature>
<feature type="compositionally biased region" description="Polar residues" evidence="1">
    <location>
        <begin position="97"/>
        <end position="126"/>
    </location>
</feature>
<dbReference type="PANTHER" id="PTHR36855">
    <property type="entry name" value="CHROMOSOME 10, WHOLE GENOME SHOTGUN SEQUENCE"/>
    <property type="match status" value="1"/>
</dbReference>
<organism evidence="4 5">
    <name type="scientific">Aspergillus nanangensis</name>
    <dbReference type="NCBI Taxonomy" id="2582783"/>
    <lineage>
        <taxon>Eukaryota</taxon>
        <taxon>Fungi</taxon>
        <taxon>Dikarya</taxon>
        <taxon>Ascomycota</taxon>
        <taxon>Pezizomycotina</taxon>
        <taxon>Eurotiomycetes</taxon>
        <taxon>Eurotiomycetidae</taxon>
        <taxon>Eurotiales</taxon>
        <taxon>Aspergillaceae</taxon>
        <taxon>Aspergillus</taxon>
        <taxon>Aspergillus subgen. Circumdati</taxon>
    </lineage>
</organism>
<dbReference type="PANTHER" id="PTHR36855:SF1">
    <property type="entry name" value="PEROXISOME MEMBRANE ANCHOR PROTEIN PEX14P N-TERMINAL DOMAIN-CONTAINING PROTEIN"/>
    <property type="match status" value="1"/>
</dbReference>
<reference evidence="4" key="2">
    <citation type="submission" date="2020-02" db="EMBL/GenBank/DDBJ databases">
        <authorList>
            <person name="Gilchrist C.L.M."/>
            <person name="Chooi Y.-H."/>
        </authorList>
    </citation>
    <scope>NUCLEOTIDE SEQUENCE</scope>
    <source>
        <strain evidence="4">MST-FP2251</strain>
    </source>
</reference>
<feature type="domain" description="PEX14-like helix-turn-helix" evidence="3">
    <location>
        <begin position="17"/>
        <end position="88"/>
    </location>
</feature>
<gene>
    <name evidence="4" type="ORF">FE257_004314</name>
</gene>
<feature type="region of interest" description="Disordered" evidence="1">
    <location>
        <begin position="97"/>
        <end position="137"/>
    </location>
</feature>
<feature type="domain" description="Peroxisomal membrane protein PEX14-like KPWE" evidence="2">
    <location>
        <begin position="137"/>
        <end position="184"/>
    </location>
</feature>
<evidence type="ECO:0000313" key="5">
    <source>
        <dbReference type="Proteomes" id="UP001194746"/>
    </source>
</evidence>
<dbReference type="InterPro" id="IPR058841">
    <property type="entry name" value="HTH_76"/>
</dbReference>
<protein>
    <submittedName>
        <fullName evidence="4">Uncharacterized protein</fullName>
    </submittedName>
</protein>
<dbReference type="AlphaFoldDB" id="A0AAD4GN63"/>
<dbReference type="InterPro" id="IPR040554">
    <property type="entry name" value="KPWE_PEX14_dom"/>
</dbReference>
<reference evidence="4" key="1">
    <citation type="journal article" date="2019" name="Beilstein J. Org. Chem.">
        <title>Nanangenines: drimane sesquiterpenoids as the dominant metabolite cohort of a novel Australian fungus, Aspergillus nanangensis.</title>
        <authorList>
            <person name="Lacey H.J."/>
            <person name="Gilchrist C.L.M."/>
            <person name="Crombie A."/>
            <person name="Kalaitzis J.A."/>
            <person name="Vuong D."/>
            <person name="Rutledge P.J."/>
            <person name="Turner P."/>
            <person name="Pitt J.I."/>
            <person name="Lacey E."/>
            <person name="Chooi Y.H."/>
            <person name="Piggott A.M."/>
        </authorList>
    </citation>
    <scope>NUCLEOTIDE SEQUENCE</scope>
    <source>
        <strain evidence="4">MST-FP2251</strain>
    </source>
</reference>
<proteinExistence type="predicted"/>
<keyword evidence="5" id="KW-1185">Reference proteome</keyword>
<comment type="caution">
    <text evidence="4">The sequence shown here is derived from an EMBL/GenBank/DDBJ whole genome shotgun (WGS) entry which is preliminary data.</text>
</comment>
<evidence type="ECO:0000313" key="4">
    <source>
        <dbReference type="EMBL" id="KAF9883031.1"/>
    </source>
</evidence>
<evidence type="ECO:0000256" key="1">
    <source>
        <dbReference type="SAM" id="MobiDB-lite"/>
    </source>
</evidence>
<evidence type="ECO:0000259" key="3">
    <source>
        <dbReference type="Pfam" id="PF25871"/>
    </source>
</evidence>
<dbReference type="Pfam" id="PF25871">
    <property type="entry name" value="HTH_76"/>
    <property type="match status" value="1"/>
</dbReference>
<dbReference type="Proteomes" id="UP001194746">
    <property type="component" value="Unassembled WGS sequence"/>
</dbReference>
<sequence>MSGQGSQQEGNPPSQIELFERLRAYPFVQDSEFAKGLAIILSHPDHPASEAEINRTDDLVLKAKCFYFTRKESLASPIDVEAYKAWVEFTTEPVLSSQTESSGAESQQTHAHTTNPASLSDNSSQGRDMPLPAQEPTYPSSFAHIVELITTGQPIPGIQEIPDTVLAGHDSLSSKPRRRKPWETEEATEIPSTTSG</sequence>
<dbReference type="Pfam" id="PF17733">
    <property type="entry name" value="KPWE_dom"/>
    <property type="match status" value="1"/>
</dbReference>
<dbReference type="EMBL" id="VCAU01000191">
    <property type="protein sequence ID" value="KAF9883031.1"/>
    <property type="molecule type" value="Genomic_DNA"/>
</dbReference>
<accession>A0AAD4GN63</accession>
<evidence type="ECO:0000259" key="2">
    <source>
        <dbReference type="Pfam" id="PF17733"/>
    </source>
</evidence>